<feature type="region of interest" description="Disordered" evidence="1">
    <location>
        <begin position="1419"/>
        <end position="1451"/>
    </location>
</feature>
<feature type="compositionally biased region" description="Basic and acidic residues" evidence="1">
    <location>
        <begin position="743"/>
        <end position="816"/>
    </location>
</feature>
<organism evidence="3 4">
    <name type="scientific">Heterodera trifolii</name>
    <dbReference type="NCBI Taxonomy" id="157864"/>
    <lineage>
        <taxon>Eukaryota</taxon>
        <taxon>Metazoa</taxon>
        <taxon>Ecdysozoa</taxon>
        <taxon>Nematoda</taxon>
        <taxon>Chromadorea</taxon>
        <taxon>Rhabditida</taxon>
        <taxon>Tylenchina</taxon>
        <taxon>Tylenchomorpha</taxon>
        <taxon>Tylenchoidea</taxon>
        <taxon>Heteroderidae</taxon>
        <taxon>Heteroderinae</taxon>
        <taxon>Heterodera</taxon>
    </lineage>
</organism>
<feature type="region of interest" description="Disordered" evidence="1">
    <location>
        <begin position="1646"/>
        <end position="1911"/>
    </location>
</feature>
<feature type="chain" id="PRO_5044759646" evidence="2">
    <location>
        <begin position="20"/>
        <end position="2317"/>
    </location>
</feature>
<evidence type="ECO:0000313" key="3">
    <source>
        <dbReference type="EMBL" id="KAL3107480.1"/>
    </source>
</evidence>
<feature type="region of interest" description="Disordered" evidence="1">
    <location>
        <begin position="530"/>
        <end position="601"/>
    </location>
</feature>
<feature type="compositionally biased region" description="Basic and acidic residues" evidence="1">
    <location>
        <begin position="1707"/>
        <end position="1716"/>
    </location>
</feature>
<feature type="compositionally biased region" description="Low complexity" evidence="1">
    <location>
        <begin position="1992"/>
        <end position="2005"/>
    </location>
</feature>
<reference evidence="3 4" key="1">
    <citation type="submission" date="2024-10" db="EMBL/GenBank/DDBJ databases">
        <authorList>
            <person name="Kim D."/>
        </authorList>
    </citation>
    <scope>NUCLEOTIDE SEQUENCE [LARGE SCALE GENOMIC DNA]</scope>
    <source>
        <strain evidence="3">BH-2024</strain>
    </source>
</reference>
<feature type="compositionally biased region" description="Basic and acidic residues" evidence="1">
    <location>
        <begin position="1758"/>
        <end position="1769"/>
    </location>
</feature>
<feature type="compositionally biased region" description="Polar residues" evidence="1">
    <location>
        <begin position="818"/>
        <end position="827"/>
    </location>
</feature>
<feature type="compositionally biased region" description="Basic and acidic residues" evidence="1">
    <location>
        <begin position="926"/>
        <end position="936"/>
    </location>
</feature>
<feature type="compositionally biased region" description="Basic residues" evidence="1">
    <location>
        <begin position="1717"/>
        <end position="1732"/>
    </location>
</feature>
<feature type="region of interest" description="Disordered" evidence="1">
    <location>
        <begin position="1927"/>
        <end position="2094"/>
    </location>
</feature>
<feature type="region of interest" description="Disordered" evidence="1">
    <location>
        <begin position="350"/>
        <end position="390"/>
    </location>
</feature>
<feature type="compositionally biased region" description="Polar residues" evidence="1">
    <location>
        <begin position="1685"/>
        <end position="1701"/>
    </location>
</feature>
<feature type="compositionally biased region" description="Acidic residues" evidence="1">
    <location>
        <begin position="717"/>
        <end position="731"/>
    </location>
</feature>
<keyword evidence="4" id="KW-1185">Reference proteome</keyword>
<feature type="compositionally biased region" description="Polar residues" evidence="1">
    <location>
        <begin position="530"/>
        <end position="539"/>
    </location>
</feature>
<feature type="compositionally biased region" description="Basic and acidic residues" evidence="1">
    <location>
        <begin position="859"/>
        <end position="876"/>
    </location>
</feature>
<feature type="compositionally biased region" description="Basic and acidic residues" evidence="1">
    <location>
        <begin position="889"/>
        <end position="919"/>
    </location>
</feature>
<feature type="compositionally biased region" description="Basic residues" evidence="1">
    <location>
        <begin position="2176"/>
        <end position="2185"/>
    </location>
</feature>
<feature type="region of interest" description="Disordered" evidence="1">
    <location>
        <begin position="1592"/>
        <end position="1625"/>
    </location>
</feature>
<feature type="compositionally biased region" description="Basic and acidic residues" evidence="1">
    <location>
        <begin position="1241"/>
        <end position="1250"/>
    </location>
</feature>
<feature type="region of interest" description="Disordered" evidence="1">
    <location>
        <begin position="409"/>
        <end position="478"/>
    </location>
</feature>
<accession>A0ABD2KWZ8</accession>
<dbReference type="Proteomes" id="UP001620626">
    <property type="component" value="Unassembled WGS sequence"/>
</dbReference>
<feature type="compositionally biased region" description="Polar residues" evidence="1">
    <location>
        <begin position="409"/>
        <end position="427"/>
    </location>
</feature>
<feature type="compositionally biased region" description="Basic and acidic residues" evidence="1">
    <location>
        <begin position="828"/>
        <end position="851"/>
    </location>
</feature>
<feature type="compositionally biased region" description="Basic and acidic residues" evidence="1">
    <location>
        <begin position="944"/>
        <end position="996"/>
    </location>
</feature>
<feature type="compositionally biased region" description="Low complexity" evidence="1">
    <location>
        <begin position="2186"/>
        <end position="2209"/>
    </location>
</feature>
<sequence length="2317" mass="261901">MYYTVILLIICLLLPTVTPLASVLVSSPFDNFRIECPQSSGAQRLSIRMVESQGQKRQDTVFVLSCQHIVELYPWLDLPQEIADQEREDCRYTKQFDILLEQKFDLTCKEHEYLAGISRLADTRIQLECCRMRTRTEANCVQLEYDKPLSSGARTEIEYQAKLINTISIEGQIMRVRFCDLSPRLIADIMDEMAKTTTRLTTTTQTTTFGWWLNKNDEEIPGHPILNHPKLRKKYQWPNDANLNTIGPISNIPIPIQTAIPTLAPPLHPTLQTGHPTAEEYDDELIVPAEILHVDEIGPAHQTFVPRPIAQQQQQQQHGGVPQQVISLQPLPLTPLQWQFGQNATITQFDDDKHQQQSEEGTGGDPFHRGSGGQQHQAVHGKQQQQEKQPQVLYNRDEIQKFWVQSGQQNPINIGSDQQAKQQIGSDQNHENEAVQRTENQNPRKAGTDHEASQQLGSDQNHENEAVQNDGPDHQASQQLGIDQIHQTVPRTEKQNPIKVEAAHQATHQNQNVPSTEKQNTINVGADHQASQQIGSDQIHQAVPRTEKQKPENVGRAQQEIPQEIQGKDQNHQNQAVQRTEKHDVQPVEQQQEKENRGQQAVQNGVHVVTADQQNGNQLTHQGQAVPATQPQAQNSIVNILKKQKMQQQGQTEQHENMDDPFHHGQPMSAAQQQENTNGHERQQEKTEIRKSLTNTEKNDGKSSNEKVKDVQSNDDNGSEEEEDDESDDQSDQEKASSNYTDQRSDQKVEKKDLNGNDQKSQQEEKRSKENEQKKEEKKQPSDQKIEERKTDQRDQVDEKRGTNNHTTDQESDRRKQSQSYEQITDQPNRETDQNMEERKSDQRGKVEEKLTTNNQGTDQHKEATDQKSDQRELSDKQQSANNQITDLPNRETDQNIKEQKIDQPEHIEEERPVDKETTDQPNDGPDQKSDQKENVEVNQQPKQRNDQKNNQEDHQIEEQRAANEKVLEERNKESDQKIDQNANDKHAHGDDDHVEGQGPVAAEQLQKITTAPQIQDVQPQQAQHQRQELQHVVTVKPFATTGYSSQPVQIVHEQNWDKKQPRGRNDLSFHVIKGFSTRGSKLTMPHSTLLIRRKGLREMTVTLLPPKVGEPIGPQINADRERQMAEIAIQERVDSIRKIEKGIQLDTNTEAPLPQWVLPLMSGKMVTLNESENNSEIQQNFTDFAAKKQTEAQKTAGDEQKVQYVQAVTKDVHAVTAQATEKQQKSGEIVAKNGEQKIEKKQNETEQHNHQPQHVQAVQQQQSLDEQAATIVEGRQESGGDVSNDPMHQILFGEPSVTENPLVLEKPKIKGRTRPKVAPNFHVVHSLLWPTQVNEEEEIGEKLDSGGGQQQQIGAVQQGQGNANQNAIQMGQFIQEIQQNNGTKNDENVTIEGRHENQTKIHENGAVLVEEQQENAIEQSAKTQKERNVDEQKKRDDQFGTQNGTVQEALDDQTDQLQLVMSMSRVIRKPMRQLNIKPIENGTELQHGPENKHVFADAHILNGSIGNIRGSSRHSNAVARGVKIAQGNDGPTEEKFNVETMMFPITEENVKPLSSIKKPEENFDKNSREFAESMMSAIEKHMAETQNGIDINPARNDQIGMPNKNLTEKLGRGREKTDLQKNGNYTADKSAAIFTKLNNITDDVNDERKSMTKAKQSTADEAERQDKPRQSENDEKNARKSAEWNVTESQKSLRQIQIGSSRRLVMLRDDVGEAPKRRKNDKKRRGRKKNKKNDGTQNHQPLTTEDIFGTGAVNLPKTEHSQPAKELSEETILDEELPPAPADLPPFDAFPSPPPSSSKRRNTTIGTQLPQLPDYGKPLIKSSNKNSTTKTTKTLKMTTATTSLPSPADEEEHTEEANEVPEITTEVPRPISASSGGRRVPTSTRKRQKLAKAHQPHQHGEEQHHYVPPRRVFPLRRGQVPSSLAIGQVGGLLPDEETDASPFDAERAAERLWHPKQESRRRFNNVESEPAEQQQPQTITTSINDEEETTTEQIITTTTTPIAINPRHNKAERIESRFDAKSPFEKEIRRKPIVDASFPKQQQQQQSSDDEENVSNEKQHDEGEKVSKDRDIMQKDGQPLYLPPFNRPMLMPDGRESDTMPYIGETNDFKFEQKDVEQSLVLMDDDGAADVAKSSSFDVEDKKIEIENLASLTSTESSTMETETLLMTSQNVHGQRVRSNRRRISTFTTPSTTTSLSSSSFPTSTSSQLSSTVVNGEEFWMTTRSTVVPPYQRVATTPYDIAKFYRMPNGNPRQRETVLTFCSKRAAIRDSANMVIACAGEDGDVWTPLRCPPGTDCLPAADSTFRICCPVAVGKR</sequence>
<feature type="compositionally biased region" description="Basic and acidic residues" evidence="1">
    <location>
        <begin position="678"/>
        <end position="712"/>
    </location>
</feature>
<feature type="compositionally biased region" description="Basic and acidic residues" evidence="1">
    <location>
        <begin position="2056"/>
        <end position="2075"/>
    </location>
</feature>
<gene>
    <name evidence="3" type="ORF">niasHT_014197</name>
</gene>
<feature type="compositionally biased region" description="Low complexity" evidence="1">
    <location>
        <begin position="1251"/>
        <end position="1263"/>
    </location>
</feature>
<feature type="compositionally biased region" description="Basic residues" evidence="1">
    <location>
        <begin position="1885"/>
        <end position="1898"/>
    </location>
</feature>
<feature type="region of interest" description="Disordered" evidence="1">
    <location>
        <begin position="619"/>
        <end position="997"/>
    </location>
</feature>
<feature type="compositionally biased region" description="Basic and acidic residues" evidence="1">
    <location>
        <begin position="1662"/>
        <end position="1683"/>
    </location>
</feature>
<keyword evidence="2" id="KW-0732">Signal</keyword>
<feature type="compositionally biased region" description="Basic and acidic residues" evidence="1">
    <location>
        <begin position="1424"/>
        <end position="1439"/>
    </location>
</feature>
<feature type="region of interest" description="Disordered" evidence="1">
    <location>
        <begin position="2170"/>
        <end position="2209"/>
    </location>
</feature>
<evidence type="ECO:0000256" key="1">
    <source>
        <dbReference type="SAM" id="MobiDB-lite"/>
    </source>
</evidence>
<feature type="compositionally biased region" description="Basic and acidic residues" evidence="1">
    <location>
        <begin position="1945"/>
        <end position="1962"/>
    </location>
</feature>
<evidence type="ECO:0000256" key="2">
    <source>
        <dbReference type="SAM" id="SignalP"/>
    </source>
</evidence>
<proteinExistence type="predicted"/>
<feature type="compositionally biased region" description="Low complexity" evidence="1">
    <location>
        <begin position="374"/>
        <end position="390"/>
    </location>
</feature>
<feature type="compositionally biased region" description="Low complexity" evidence="1">
    <location>
        <begin position="1822"/>
        <end position="1845"/>
    </location>
</feature>
<feature type="compositionally biased region" description="Basic and acidic residues" evidence="1">
    <location>
        <begin position="653"/>
        <end position="663"/>
    </location>
</feature>
<feature type="compositionally biased region" description="Polar residues" evidence="1">
    <location>
        <begin position="1966"/>
        <end position="1984"/>
    </location>
</feature>
<feature type="compositionally biased region" description="Basic and acidic residues" evidence="1">
    <location>
        <begin position="579"/>
        <end position="597"/>
    </location>
</feature>
<dbReference type="EMBL" id="JBICBT010000616">
    <property type="protein sequence ID" value="KAL3107480.1"/>
    <property type="molecule type" value="Genomic_DNA"/>
</dbReference>
<name>A0ABD2KWZ8_9BILA</name>
<protein>
    <submittedName>
        <fullName evidence="3">Uncharacterized protein</fullName>
    </submittedName>
</protein>
<evidence type="ECO:0000313" key="4">
    <source>
        <dbReference type="Proteomes" id="UP001620626"/>
    </source>
</evidence>
<feature type="compositionally biased region" description="Polar residues" evidence="1">
    <location>
        <begin position="877"/>
        <end position="887"/>
    </location>
</feature>
<feature type="compositionally biased region" description="Basic and acidic residues" evidence="1">
    <location>
        <begin position="1607"/>
        <end position="1620"/>
    </location>
</feature>
<feature type="compositionally biased region" description="Acidic residues" evidence="1">
    <location>
        <begin position="1849"/>
        <end position="1860"/>
    </location>
</feature>
<comment type="caution">
    <text evidence="3">The sequence shown here is derived from an EMBL/GenBank/DDBJ whole genome shotgun (WGS) entry which is preliminary data.</text>
</comment>
<feature type="region of interest" description="Disordered" evidence="1">
    <location>
        <begin position="1241"/>
        <end position="1264"/>
    </location>
</feature>
<feature type="compositionally biased region" description="Polar residues" evidence="1">
    <location>
        <begin position="619"/>
        <end position="638"/>
    </location>
</feature>
<feature type="compositionally biased region" description="Basic and acidic residues" evidence="1">
    <location>
        <begin position="2010"/>
        <end position="2034"/>
    </location>
</feature>
<feature type="signal peptide" evidence="2">
    <location>
        <begin position="1"/>
        <end position="19"/>
    </location>
</feature>